<feature type="domain" description="HD-GYP" evidence="1">
    <location>
        <begin position="217"/>
        <end position="405"/>
    </location>
</feature>
<dbReference type="SMART" id="SM00471">
    <property type="entry name" value="HDc"/>
    <property type="match status" value="1"/>
</dbReference>
<accession>A0A0B5QPQ6</accession>
<dbReference type="AlphaFoldDB" id="A0A0B5QPQ6"/>
<evidence type="ECO:0000259" key="1">
    <source>
        <dbReference type="PROSITE" id="PS51832"/>
    </source>
</evidence>
<dbReference type="GO" id="GO:0016787">
    <property type="term" value="F:hydrolase activity"/>
    <property type="evidence" value="ECO:0007669"/>
    <property type="project" value="UniProtKB-KW"/>
</dbReference>
<gene>
    <name evidence="2" type="ORF">LF65_03438</name>
</gene>
<dbReference type="InterPro" id="IPR037522">
    <property type="entry name" value="HD_GYP_dom"/>
</dbReference>
<dbReference type="InterPro" id="IPR003607">
    <property type="entry name" value="HD/PDEase_dom"/>
</dbReference>
<feature type="domain" description="HD-GYP" evidence="1">
    <location>
        <begin position="5"/>
        <end position="199"/>
    </location>
</feature>
<dbReference type="RefSeq" id="WP_041897466.1">
    <property type="nucleotide sequence ID" value="NZ_CP010086.2"/>
</dbReference>
<dbReference type="Pfam" id="PF13487">
    <property type="entry name" value="HD_5"/>
    <property type="match status" value="2"/>
</dbReference>
<organism evidence="2 3">
    <name type="scientific">Clostridium beijerinckii</name>
    <name type="common">Clostridium MP</name>
    <dbReference type="NCBI Taxonomy" id="1520"/>
    <lineage>
        <taxon>Bacteria</taxon>
        <taxon>Bacillati</taxon>
        <taxon>Bacillota</taxon>
        <taxon>Clostridia</taxon>
        <taxon>Eubacteriales</taxon>
        <taxon>Clostridiaceae</taxon>
        <taxon>Clostridium</taxon>
    </lineage>
</organism>
<dbReference type="Gene3D" id="1.10.3210.10">
    <property type="entry name" value="Hypothetical protein af1432"/>
    <property type="match status" value="2"/>
</dbReference>
<dbReference type="Proteomes" id="UP000031866">
    <property type="component" value="Chromosome"/>
</dbReference>
<dbReference type="PANTHER" id="PTHR43155:SF1">
    <property type="entry name" value="3'3'-CGAMP-SPECIFIC PHOSPHODIESTERASE 1"/>
    <property type="match status" value="1"/>
</dbReference>
<proteinExistence type="predicted"/>
<dbReference type="EMBL" id="CP010086">
    <property type="protein sequence ID" value="AJG99997.1"/>
    <property type="molecule type" value="Genomic_DNA"/>
</dbReference>
<evidence type="ECO:0000313" key="2">
    <source>
        <dbReference type="EMBL" id="AJG99997.1"/>
    </source>
</evidence>
<dbReference type="PROSITE" id="PS51832">
    <property type="entry name" value="HD_GYP"/>
    <property type="match status" value="2"/>
</dbReference>
<dbReference type="PANTHER" id="PTHR43155">
    <property type="entry name" value="CYCLIC DI-GMP PHOSPHODIESTERASE PA4108-RELATED"/>
    <property type="match status" value="1"/>
</dbReference>
<sequence>MLFRLNEFLMAVSFALDFVEMDILGMASNHGKRTAYISISISKELGLNSEELHDVAALAMLHDNGLSEYSLHEKLATKELKNAALLEGVKEHCTIGESNIKNYPLLTNVKNIIKYHHERYDGTGFFSLRGEEIPLMSQIIAIADALEKTFDLQNNNQDMQNKVCEFVRNQENISFSSRIVKAFFKVTEEEKFWMNLENSFISIELEKRIPKHSLELSFEEIHGITNVLSKIIDSKSSYTQRHSQGLSEKAGIMADFYNLEKEEKMKLIIAADLHDIGKLAVPNDVLDKPDKLSDEEFKIIMKHPEYTRLALQEIKGFEDITEWASNHHEKLNGKGYPFGMTDKELDFNSRLMTCLDIYQALTEERPYREGLSHEKAMEILKSMMDNGFIDTKITKDIDYVFSNLS</sequence>
<keyword evidence="2" id="KW-0378">Hydrolase</keyword>
<name>A0A0B5QPQ6_CLOBE</name>
<dbReference type="OrthoDB" id="9804747at2"/>
<dbReference type="KEGG" id="cbei:LF65_03438"/>
<dbReference type="SUPFAM" id="SSF109604">
    <property type="entry name" value="HD-domain/PDEase-like"/>
    <property type="match status" value="2"/>
</dbReference>
<evidence type="ECO:0000313" key="3">
    <source>
        <dbReference type="Proteomes" id="UP000031866"/>
    </source>
</evidence>
<dbReference type="STRING" id="1520.LF65_03438"/>
<dbReference type="CDD" id="cd00077">
    <property type="entry name" value="HDc"/>
    <property type="match status" value="2"/>
</dbReference>
<protein>
    <submittedName>
        <fullName evidence="2">HD family phosphohydrolase</fullName>
    </submittedName>
</protein>
<reference evidence="3" key="1">
    <citation type="submission" date="2014-12" db="EMBL/GenBank/DDBJ databases">
        <title>Genome sequence of Clostridium beijerinckii strain 59B.</title>
        <authorList>
            <person name="Little G.T."/>
            <person name="Minton N.P."/>
        </authorList>
    </citation>
    <scope>NUCLEOTIDE SEQUENCE [LARGE SCALE GENOMIC DNA]</scope>
    <source>
        <strain evidence="3">59B</strain>
    </source>
</reference>